<dbReference type="UniPathway" id="UPA00895"/>
<gene>
    <name evidence="7" type="ORF">HDA44_002209</name>
</gene>
<dbReference type="AlphaFoldDB" id="A0A841DU71"/>
<keyword evidence="2 5" id="KW-0812">Transmembrane</keyword>
<feature type="transmembrane region" description="Helical" evidence="5">
    <location>
        <begin position="78"/>
        <end position="98"/>
    </location>
</feature>
<feature type="domain" description="Methylamine utilisation protein MauE" evidence="6">
    <location>
        <begin position="9"/>
        <end position="139"/>
    </location>
</feature>
<evidence type="ECO:0000256" key="3">
    <source>
        <dbReference type="ARBA" id="ARBA00022989"/>
    </source>
</evidence>
<dbReference type="EMBL" id="JACHNF010000001">
    <property type="protein sequence ID" value="MBB5978868.1"/>
    <property type="molecule type" value="Genomic_DNA"/>
</dbReference>
<name>A0A841DU71_9ACTN</name>
<evidence type="ECO:0000313" key="7">
    <source>
        <dbReference type="EMBL" id="MBB5978868.1"/>
    </source>
</evidence>
<comment type="subcellular location">
    <subcellularLocation>
        <location evidence="1">Membrane</location>
        <topology evidence="1">Multi-pass membrane protein</topology>
    </subcellularLocation>
</comment>
<reference evidence="7 8" key="1">
    <citation type="submission" date="2020-08" db="EMBL/GenBank/DDBJ databases">
        <title>Sequencing the genomes of 1000 actinobacteria strains.</title>
        <authorList>
            <person name="Klenk H.-P."/>
        </authorList>
    </citation>
    <scope>NUCLEOTIDE SEQUENCE [LARGE SCALE GENOMIC DNA]</scope>
    <source>
        <strain evidence="7 8">DSM 17294</strain>
    </source>
</reference>
<dbReference type="Pfam" id="PF07291">
    <property type="entry name" value="MauE"/>
    <property type="match status" value="1"/>
</dbReference>
<sequence>MKRRPWFAWASLVARLALGGVMLVAGALKVTDPETAAQAVRAYELLPSSLAAPVGWGLPFLEVAIGLLLIVGFGVRASAVAAGIFMLAFIVAVASAWARGLSIDCGCFGGGGQVAPGQTKYLQEILRDIGLLALAVWLWRFPASKFAVASETPSDTSSPTGVTAS</sequence>
<comment type="caution">
    <text evidence="7">The sequence shown here is derived from an EMBL/GenBank/DDBJ whole genome shotgun (WGS) entry which is preliminary data.</text>
</comment>
<dbReference type="RefSeq" id="WP_337905841.1">
    <property type="nucleotide sequence ID" value="NZ_BAAAVN010000001.1"/>
</dbReference>
<evidence type="ECO:0000256" key="5">
    <source>
        <dbReference type="SAM" id="Phobius"/>
    </source>
</evidence>
<feature type="transmembrane region" description="Helical" evidence="5">
    <location>
        <begin position="50"/>
        <end position="71"/>
    </location>
</feature>
<organism evidence="7 8">
    <name type="scientific">Kribbella solani</name>
    <dbReference type="NCBI Taxonomy" id="236067"/>
    <lineage>
        <taxon>Bacteria</taxon>
        <taxon>Bacillati</taxon>
        <taxon>Actinomycetota</taxon>
        <taxon>Actinomycetes</taxon>
        <taxon>Propionibacteriales</taxon>
        <taxon>Kribbellaceae</taxon>
        <taxon>Kribbella</taxon>
    </lineage>
</organism>
<dbReference type="Proteomes" id="UP000558997">
    <property type="component" value="Unassembled WGS sequence"/>
</dbReference>
<evidence type="ECO:0000256" key="4">
    <source>
        <dbReference type="ARBA" id="ARBA00023136"/>
    </source>
</evidence>
<keyword evidence="4 5" id="KW-0472">Membrane</keyword>
<evidence type="ECO:0000259" key="6">
    <source>
        <dbReference type="Pfam" id="PF07291"/>
    </source>
</evidence>
<dbReference type="InterPro" id="IPR009908">
    <property type="entry name" value="Methylamine_util_MauE"/>
</dbReference>
<dbReference type="GO" id="GO:0030416">
    <property type="term" value="P:methylamine metabolic process"/>
    <property type="evidence" value="ECO:0007669"/>
    <property type="project" value="InterPro"/>
</dbReference>
<protein>
    <submittedName>
        <fullName evidence="7">Putative membrane protein YphA (DoxX/SURF4 family)</fullName>
    </submittedName>
</protein>
<keyword evidence="3 5" id="KW-1133">Transmembrane helix</keyword>
<accession>A0A841DU71</accession>
<evidence type="ECO:0000313" key="8">
    <source>
        <dbReference type="Proteomes" id="UP000558997"/>
    </source>
</evidence>
<proteinExistence type="predicted"/>
<evidence type="ECO:0000256" key="1">
    <source>
        <dbReference type="ARBA" id="ARBA00004141"/>
    </source>
</evidence>
<keyword evidence="8" id="KW-1185">Reference proteome</keyword>
<dbReference type="GO" id="GO:0016020">
    <property type="term" value="C:membrane"/>
    <property type="evidence" value="ECO:0007669"/>
    <property type="project" value="UniProtKB-SubCell"/>
</dbReference>
<evidence type="ECO:0000256" key="2">
    <source>
        <dbReference type="ARBA" id="ARBA00022692"/>
    </source>
</evidence>